<feature type="region of interest" description="Disordered" evidence="2">
    <location>
        <begin position="34"/>
        <end position="77"/>
    </location>
</feature>
<dbReference type="PANTHER" id="PTHR45901:SF3">
    <property type="entry name" value="LIPOXYGENASE HOMOLOGY DOMAIN-CONTAINING PROTEIN 1"/>
    <property type="match status" value="1"/>
</dbReference>
<protein>
    <submittedName>
        <fullName evidence="4">Oidioi.mRNA.OKI2018_I69.chr1.g3053.t1.cds</fullName>
    </submittedName>
</protein>
<evidence type="ECO:0000313" key="4">
    <source>
        <dbReference type="EMBL" id="CAG5106905.1"/>
    </source>
</evidence>
<comment type="caution">
    <text evidence="1">Lacks conserved residue(s) required for the propagation of feature annotation.</text>
</comment>
<sequence>MGDSSDFSYRNVTFKPKVHIKPYEISAAPAEVSHYSSKNPLFKKSTLKNADEPDSKSRNKLLQRRGTGYPGADGFSEKNRRKFSVIANLKNFSSDSEQGEDEYAVSHPHNSTPIYQTKSQKSHKQKHKVNFDETIEEVPRARLSKDSIQSIDSTISITDQVPNGYVPVNEIDDLSHRRSQKLTQAPAVDDRILQKTALKKGMKEVAKNPSKAPEKQIHKKFSKSVDQINAVGKDDQFKRKASLFPTAIELPSQRGKDFYGRKQSVAEFTKTVYNTPKSQKLSNADVPISQRRLSRAVKAILKSEESETGFAFLKYTVDIWPHSNFYNVLEYANLTAIITFENGIRSELLEFPRSGKYWSTSTFNGPDHGDPEKIQVWLKSTNKASKTWMLDCCTLSTENSNWIFPSCQWFGSDCTFQDLPVGVRYQVCIRTGNSMGAGTNSEVLIQVFGDHGERTNYWKLGYSETNKTPFKRGQADIFTIGDKDIGYPTKIKLRVVKQDRFFNVSKWQLDSVTVSVCRFKEKNYPDWDNSLKFSANNQWFEAGQVIEMESDELKRQKRRLKW</sequence>
<feature type="compositionally biased region" description="Polar residues" evidence="2">
    <location>
        <begin position="108"/>
        <end position="117"/>
    </location>
</feature>
<dbReference type="Proteomes" id="UP001158576">
    <property type="component" value="Chromosome 1"/>
</dbReference>
<proteinExistence type="predicted"/>
<dbReference type="InterPro" id="IPR001024">
    <property type="entry name" value="PLAT/LH2_dom"/>
</dbReference>
<organism evidence="4 5">
    <name type="scientific">Oikopleura dioica</name>
    <name type="common">Tunicate</name>
    <dbReference type="NCBI Taxonomy" id="34765"/>
    <lineage>
        <taxon>Eukaryota</taxon>
        <taxon>Metazoa</taxon>
        <taxon>Chordata</taxon>
        <taxon>Tunicata</taxon>
        <taxon>Appendicularia</taxon>
        <taxon>Copelata</taxon>
        <taxon>Oikopleuridae</taxon>
        <taxon>Oikopleura</taxon>
    </lineage>
</organism>
<dbReference type="SUPFAM" id="SSF49723">
    <property type="entry name" value="Lipase/lipooxygenase domain (PLAT/LH2 domain)"/>
    <property type="match status" value="1"/>
</dbReference>
<dbReference type="EMBL" id="OU015566">
    <property type="protein sequence ID" value="CAG5106905.1"/>
    <property type="molecule type" value="Genomic_DNA"/>
</dbReference>
<dbReference type="InterPro" id="IPR052970">
    <property type="entry name" value="Inner_ear_hair_cell_LOXHD"/>
</dbReference>
<dbReference type="Pfam" id="PF01477">
    <property type="entry name" value="PLAT"/>
    <property type="match status" value="1"/>
</dbReference>
<reference evidence="4 5" key="1">
    <citation type="submission" date="2021-04" db="EMBL/GenBank/DDBJ databases">
        <authorList>
            <person name="Bliznina A."/>
        </authorList>
    </citation>
    <scope>NUCLEOTIDE SEQUENCE [LARGE SCALE GENOMIC DNA]</scope>
</reference>
<feature type="region of interest" description="Disordered" evidence="2">
    <location>
        <begin position="96"/>
        <end position="127"/>
    </location>
</feature>
<gene>
    <name evidence="4" type="ORF">OKIOD_LOCUS11818</name>
</gene>
<dbReference type="PROSITE" id="PS50095">
    <property type="entry name" value="PLAT"/>
    <property type="match status" value="1"/>
</dbReference>
<dbReference type="Gene3D" id="2.60.60.20">
    <property type="entry name" value="PLAT/LH2 domain"/>
    <property type="match status" value="1"/>
</dbReference>
<keyword evidence="5" id="KW-1185">Reference proteome</keyword>
<evidence type="ECO:0000256" key="2">
    <source>
        <dbReference type="SAM" id="MobiDB-lite"/>
    </source>
</evidence>
<evidence type="ECO:0000259" key="3">
    <source>
        <dbReference type="PROSITE" id="PS50095"/>
    </source>
</evidence>
<dbReference type="PANTHER" id="PTHR45901">
    <property type="entry name" value="PROTEIN CBG12474"/>
    <property type="match status" value="1"/>
</dbReference>
<evidence type="ECO:0000313" key="5">
    <source>
        <dbReference type="Proteomes" id="UP001158576"/>
    </source>
</evidence>
<accession>A0ABN7SSZ6</accession>
<feature type="domain" description="PLAT" evidence="3">
    <location>
        <begin position="423"/>
        <end position="554"/>
    </location>
</feature>
<dbReference type="SMART" id="SM00308">
    <property type="entry name" value="LH2"/>
    <property type="match status" value="1"/>
</dbReference>
<name>A0ABN7SSZ6_OIKDI</name>
<evidence type="ECO:0000256" key="1">
    <source>
        <dbReference type="PROSITE-ProRule" id="PRU00152"/>
    </source>
</evidence>
<dbReference type="InterPro" id="IPR036392">
    <property type="entry name" value="PLAT/LH2_dom_sf"/>
</dbReference>